<gene>
    <name evidence="2" type="ORF">KIPB_013959</name>
</gene>
<feature type="region of interest" description="Disordered" evidence="1">
    <location>
        <begin position="1"/>
        <end position="102"/>
    </location>
</feature>
<reference evidence="2 3" key="1">
    <citation type="journal article" date="2018" name="PLoS ONE">
        <title>The draft genome of Kipferlia bialata reveals reductive genome evolution in fornicate parasites.</title>
        <authorList>
            <person name="Tanifuji G."/>
            <person name="Takabayashi S."/>
            <person name="Kume K."/>
            <person name="Takagi M."/>
            <person name="Nakayama T."/>
            <person name="Kamikawa R."/>
            <person name="Inagaki Y."/>
            <person name="Hashimoto T."/>
        </authorList>
    </citation>
    <scope>NUCLEOTIDE SEQUENCE [LARGE SCALE GENOMIC DNA]</scope>
    <source>
        <strain evidence="2">NY0173</strain>
    </source>
</reference>
<feature type="compositionally biased region" description="Polar residues" evidence="1">
    <location>
        <begin position="36"/>
        <end position="46"/>
    </location>
</feature>
<feature type="compositionally biased region" description="Low complexity" evidence="1">
    <location>
        <begin position="8"/>
        <end position="28"/>
    </location>
</feature>
<protein>
    <submittedName>
        <fullName evidence="2">Uncharacterized protein</fullName>
    </submittedName>
</protein>
<evidence type="ECO:0000313" key="2">
    <source>
        <dbReference type="EMBL" id="GIQ90947.1"/>
    </source>
</evidence>
<keyword evidence="3" id="KW-1185">Reference proteome</keyword>
<organism evidence="2 3">
    <name type="scientific">Kipferlia bialata</name>
    <dbReference type="NCBI Taxonomy" id="797122"/>
    <lineage>
        <taxon>Eukaryota</taxon>
        <taxon>Metamonada</taxon>
        <taxon>Carpediemonas-like organisms</taxon>
        <taxon>Kipferlia</taxon>
    </lineage>
</organism>
<dbReference type="Proteomes" id="UP000265618">
    <property type="component" value="Unassembled WGS sequence"/>
</dbReference>
<dbReference type="EMBL" id="BDIP01006915">
    <property type="protein sequence ID" value="GIQ90947.1"/>
    <property type="molecule type" value="Genomic_DNA"/>
</dbReference>
<dbReference type="AlphaFoldDB" id="A0A9K3D983"/>
<name>A0A9K3D983_9EUKA</name>
<comment type="caution">
    <text evidence="2">The sequence shown here is derived from an EMBL/GenBank/DDBJ whole genome shotgun (WGS) entry which is preliminary data.</text>
</comment>
<accession>A0A9K3D983</accession>
<feature type="compositionally biased region" description="Gly residues" evidence="1">
    <location>
        <begin position="51"/>
        <end position="64"/>
    </location>
</feature>
<feature type="non-terminal residue" evidence="2">
    <location>
        <position position="102"/>
    </location>
</feature>
<sequence>MSSRRPLGRTGTGTKSTKSAKSRTSLGTTGRGSTGALNRTMGSTRGSMGATRGGMGSTGVGLGATGSETSRERRIVFPNGNSYEGPTKRGQMHGRGRYEFAD</sequence>
<evidence type="ECO:0000313" key="3">
    <source>
        <dbReference type="Proteomes" id="UP000265618"/>
    </source>
</evidence>
<evidence type="ECO:0000256" key="1">
    <source>
        <dbReference type="SAM" id="MobiDB-lite"/>
    </source>
</evidence>
<proteinExistence type="predicted"/>